<name>A0A5J4TEV1_9EUKA</name>
<protein>
    <submittedName>
        <fullName evidence="1">Uncharacterized protein</fullName>
    </submittedName>
</protein>
<accession>A0A5J4TEV1</accession>
<evidence type="ECO:0000313" key="2">
    <source>
        <dbReference type="Proteomes" id="UP000324800"/>
    </source>
</evidence>
<dbReference type="AlphaFoldDB" id="A0A5J4TEV1"/>
<dbReference type="Proteomes" id="UP000324800">
    <property type="component" value="Unassembled WGS sequence"/>
</dbReference>
<sequence>RRITAEAILEDHDVVFSQTKN</sequence>
<reference evidence="1 2" key="1">
    <citation type="submission" date="2019-03" db="EMBL/GenBank/DDBJ databases">
        <title>Single cell metagenomics reveals metabolic interactions within the superorganism composed of flagellate Streblomastix strix and complex community of Bacteroidetes bacteria on its surface.</title>
        <authorList>
            <person name="Treitli S.C."/>
            <person name="Kolisko M."/>
            <person name="Husnik F."/>
            <person name="Keeling P."/>
            <person name="Hampl V."/>
        </authorList>
    </citation>
    <scope>NUCLEOTIDE SEQUENCE [LARGE SCALE GENOMIC DNA]</scope>
    <source>
        <strain evidence="1">ST1C</strain>
    </source>
</reference>
<evidence type="ECO:0000313" key="1">
    <source>
        <dbReference type="EMBL" id="KAA6356728.1"/>
    </source>
</evidence>
<dbReference type="EMBL" id="SNRW01032494">
    <property type="protein sequence ID" value="KAA6356728.1"/>
    <property type="molecule type" value="Genomic_DNA"/>
</dbReference>
<feature type="non-terminal residue" evidence="1">
    <location>
        <position position="1"/>
    </location>
</feature>
<comment type="caution">
    <text evidence="1">The sequence shown here is derived from an EMBL/GenBank/DDBJ whole genome shotgun (WGS) entry which is preliminary data.</text>
</comment>
<proteinExistence type="predicted"/>
<gene>
    <name evidence="1" type="ORF">EZS28_047745</name>
</gene>
<organism evidence="1 2">
    <name type="scientific">Streblomastix strix</name>
    <dbReference type="NCBI Taxonomy" id="222440"/>
    <lineage>
        <taxon>Eukaryota</taxon>
        <taxon>Metamonada</taxon>
        <taxon>Preaxostyla</taxon>
        <taxon>Oxymonadida</taxon>
        <taxon>Streblomastigidae</taxon>
        <taxon>Streblomastix</taxon>
    </lineage>
</organism>